<organism evidence="2 3">
    <name type="scientific">Malonomonas rubra DSM 5091</name>
    <dbReference type="NCBI Taxonomy" id="1122189"/>
    <lineage>
        <taxon>Bacteria</taxon>
        <taxon>Pseudomonadati</taxon>
        <taxon>Thermodesulfobacteriota</taxon>
        <taxon>Desulfuromonadia</taxon>
        <taxon>Desulfuromonadales</taxon>
        <taxon>Geopsychrobacteraceae</taxon>
        <taxon>Malonomonas</taxon>
    </lineage>
</organism>
<dbReference type="InterPro" id="IPR000836">
    <property type="entry name" value="PRTase_dom"/>
</dbReference>
<evidence type="ECO:0000313" key="2">
    <source>
        <dbReference type="EMBL" id="SHI93779.1"/>
    </source>
</evidence>
<keyword evidence="2" id="KW-0808">Transferase</keyword>
<protein>
    <submittedName>
        <fullName evidence="2">Xanthine phosphoribosyltransferase</fullName>
    </submittedName>
</protein>
<dbReference type="EMBL" id="FQZT01000003">
    <property type="protein sequence ID" value="SHI93779.1"/>
    <property type="molecule type" value="Genomic_DNA"/>
</dbReference>
<dbReference type="STRING" id="1122189.SAMN02745165_01184"/>
<reference evidence="2 3" key="1">
    <citation type="submission" date="2016-11" db="EMBL/GenBank/DDBJ databases">
        <authorList>
            <person name="Jaros S."/>
            <person name="Januszkiewicz K."/>
            <person name="Wedrychowicz H."/>
        </authorList>
    </citation>
    <scope>NUCLEOTIDE SEQUENCE [LARGE SCALE GENOMIC DNA]</scope>
    <source>
        <strain evidence="2 3">DSM 5091</strain>
    </source>
</reference>
<accession>A0A1M6F861</accession>
<dbReference type="GO" id="GO:0016757">
    <property type="term" value="F:glycosyltransferase activity"/>
    <property type="evidence" value="ECO:0007669"/>
    <property type="project" value="UniProtKB-KW"/>
</dbReference>
<proteinExistence type="predicted"/>
<sequence>MRYASQTLLERIKKEGRVEGNVIKVDRFLNHMVDPQLIDLLATDVATHFMEKSIEKVLTAETSGIMLAQAVAGMLGVPFVYAKKKRPLTMGDHYAAASYSFTKEESTTLYVAKEVLRPRERILFIDDFFAKGSTLKAVEEIVEQAEAMLVGTAVIINKSERNDIYSILTLKELQG</sequence>
<dbReference type="PANTHER" id="PTHR43864:SF2">
    <property type="entry name" value="PUR OPERON REPRESSOR"/>
    <property type="match status" value="1"/>
</dbReference>
<gene>
    <name evidence="2" type="ORF">SAMN02745165_01184</name>
</gene>
<dbReference type="Proteomes" id="UP000184171">
    <property type="component" value="Unassembled WGS sequence"/>
</dbReference>
<dbReference type="SUPFAM" id="SSF53271">
    <property type="entry name" value="PRTase-like"/>
    <property type="match status" value="1"/>
</dbReference>
<name>A0A1M6F861_MALRU</name>
<dbReference type="OrthoDB" id="9790678at2"/>
<dbReference type="AlphaFoldDB" id="A0A1M6F861"/>
<dbReference type="PANTHER" id="PTHR43864">
    <property type="entry name" value="HYPOXANTHINE/GUANINE PHOSPHORIBOSYLTRANSFERASE"/>
    <property type="match status" value="1"/>
</dbReference>
<dbReference type="Pfam" id="PF00156">
    <property type="entry name" value="Pribosyltran"/>
    <property type="match status" value="1"/>
</dbReference>
<keyword evidence="3" id="KW-1185">Reference proteome</keyword>
<feature type="domain" description="Phosphoribosyltransferase" evidence="1">
    <location>
        <begin position="50"/>
        <end position="161"/>
    </location>
</feature>
<dbReference type="Gene3D" id="3.40.50.2020">
    <property type="match status" value="1"/>
</dbReference>
<dbReference type="InterPro" id="IPR029057">
    <property type="entry name" value="PRTase-like"/>
</dbReference>
<dbReference type="InterPro" id="IPR050118">
    <property type="entry name" value="Pur/Pyrimidine_PRTase"/>
</dbReference>
<keyword evidence="2" id="KW-0328">Glycosyltransferase</keyword>
<evidence type="ECO:0000259" key="1">
    <source>
        <dbReference type="Pfam" id="PF00156"/>
    </source>
</evidence>
<evidence type="ECO:0000313" key="3">
    <source>
        <dbReference type="Proteomes" id="UP000184171"/>
    </source>
</evidence>
<dbReference type="RefSeq" id="WP_072906735.1">
    <property type="nucleotide sequence ID" value="NZ_FQZT01000003.1"/>
</dbReference>
<dbReference type="CDD" id="cd06223">
    <property type="entry name" value="PRTases_typeI"/>
    <property type="match status" value="1"/>
</dbReference>